<keyword evidence="7" id="KW-1185">Reference proteome</keyword>
<gene>
    <name evidence="6" type="ORF">CYNAS_LOCUS7249</name>
</gene>
<proteinExistence type="inferred from homology"/>
<reference evidence="6" key="1">
    <citation type="submission" date="2023-07" db="EMBL/GenBank/DDBJ databases">
        <authorList>
            <consortium name="CYATHOMIX"/>
        </authorList>
    </citation>
    <scope>NUCLEOTIDE SEQUENCE</scope>
    <source>
        <strain evidence="6">N/A</strain>
    </source>
</reference>
<comment type="caution">
    <text evidence="6">The sequence shown here is derived from an EMBL/GenBank/DDBJ whole genome shotgun (WGS) entry which is preliminary data.</text>
</comment>
<accession>A0AA36M2D1</accession>
<dbReference type="Proteomes" id="UP001176961">
    <property type="component" value="Unassembled WGS sequence"/>
</dbReference>
<keyword evidence="3" id="KW-0964">Secreted</keyword>
<evidence type="ECO:0000256" key="2">
    <source>
        <dbReference type="ARBA" id="ARBA00010366"/>
    </source>
</evidence>
<dbReference type="Pfam" id="PF14865">
    <property type="entry name" value="Macin"/>
    <property type="match status" value="1"/>
</dbReference>
<evidence type="ECO:0000256" key="1">
    <source>
        <dbReference type="ARBA" id="ARBA00004613"/>
    </source>
</evidence>
<sequence length="96" mass="10602">MNSFTLFLPLLLSLFIHSECGCYENWSRCTPQTAFATGILWKSCADYCRKCKGRLSGHCVKVYNKECSGGYQCQCIGGSRAKSKNPLDIATCAFGL</sequence>
<evidence type="ECO:0000256" key="3">
    <source>
        <dbReference type="ARBA" id="ARBA00022525"/>
    </source>
</evidence>
<comment type="subcellular location">
    <subcellularLocation>
        <location evidence="1">Secreted</location>
    </subcellularLocation>
</comment>
<evidence type="ECO:0000256" key="5">
    <source>
        <dbReference type="SAM" id="SignalP"/>
    </source>
</evidence>
<dbReference type="InterPro" id="IPR029230">
    <property type="entry name" value="Macin"/>
</dbReference>
<dbReference type="AlphaFoldDB" id="A0AA36M2D1"/>
<dbReference type="GO" id="GO:0006952">
    <property type="term" value="P:defense response"/>
    <property type="evidence" value="ECO:0007669"/>
    <property type="project" value="InterPro"/>
</dbReference>
<evidence type="ECO:0000313" key="7">
    <source>
        <dbReference type="Proteomes" id="UP001176961"/>
    </source>
</evidence>
<evidence type="ECO:0000313" key="6">
    <source>
        <dbReference type="EMBL" id="CAJ0595266.1"/>
    </source>
</evidence>
<feature type="signal peptide" evidence="5">
    <location>
        <begin position="1"/>
        <end position="20"/>
    </location>
</feature>
<name>A0AA36M2D1_CYLNA</name>
<evidence type="ECO:0000256" key="4">
    <source>
        <dbReference type="ARBA" id="ARBA00023157"/>
    </source>
</evidence>
<keyword evidence="5" id="KW-0732">Signal</keyword>
<comment type="similarity">
    <text evidence="2">Belongs to the macin family.</text>
</comment>
<organism evidence="6 7">
    <name type="scientific">Cylicocyclus nassatus</name>
    <name type="common">Nematode worm</name>
    <dbReference type="NCBI Taxonomy" id="53992"/>
    <lineage>
        <taxon>Eukaryota</taxon>
        <taxon>Metazoa</taxon>
        <taxon>Ecdysozoa</taxon>
        <taxon>Nematoda</taxon>
        <taxon>Chromadorea</taxon>
        <taxon>Rhabditida</taxon>
        <taxon>Rhabditina</taxon>
        <taxon>Rhabditomorpha</taxon>
        <taxon>Strongyloidea</taxon>
        <taxon>Strongylidae</taxon>
        <taxon>Cylicocyclus</taxon>
    </lineage>
</organism>
<keyword evidence="4" id="KW-1015">Disulfide bond</keyword>
<protein>
    <submittedName>
        <fullName evidence="6">Uncharacterized protein</fullName>
    </submittedName>
</protein>
<feature type="chain" id="PRO_5041453061" evidence="5">
    <location>
        <begin position="21"/>
        <end position="96"/>
    </location>
</feature>
<dbReference type="EMBL" id="CATQJL010000112">
    <property type="protein sequence ID" value="CAJ0595266.1"/>
    <property type="molecule type" value="Genomic_DNA"/>
</dbReference>
<dbReference type="InterPro" id="IPR038456">
    <property type="entry name" value="Macin_sf"/>
</dbReference>
<dbReference type="Gene3D" id="3.30.30.100">
    <property type="match status" value="1"/>
</dbReference>
<dbReference type="GO" id="GO:0005576">
    <property type="term" value="C:extracellular region"/>
    <property type="evidence" value="ECO:0007669"/>
    <property type="project" value="UniProtKB-SubCell"/>
</dbReference>